<comment type="caution">
    <text evidence="1">The sequence shown here is derived from an EMBL/GenBank/DDBJ whole genome shotgun (WGS) entry which is preliminary data.</text>
</comment>
<proteinExistence type="predicted"/>
<reference evidence="1 2" key="1">
    <citation type="journal article" date="2020" name="Nat. Food">
        <title>A phased Vanilla planifolia genome enables genetic improvement of flavour and production.</title>
        <authorList>
            <person name="Hasing T."/>
            <person name="Tang H."/>
            <person name="Brym M."/>
            <person name="Khazi F."/>
            <person name="Huang T."/>
            <person name="Chambers A.H."/>
        </authorList>
    </citation>
    <scope>NUCLEOTIDE SEQUENCE [LARGE SCALE GENOMIC DNA]</scope>
    <source>
        <tissue evidence="1">Leaf</tissue>
    </source>
</reference>
<dbReference type="Proteomes" id="UP000636800">
    <property type="component" value="Chromosome 3"/>
</dbReference>
<accession>A0A835V9V3</accession>
<dbReference type="EMBL" id="JADCNL010000003">
    <property type="protein sequence ID" value="KAG0489100.1"/>
    <property type="molecule type" value="Genomic_DNA"/>
</dbReference>
<keyword evidence="2" id="KW-1185">Reference proteome</keyword>
<name>A0A835V9V3_VANPL</name>
<organism evidence="1 2">
    <name type="scientific">Vanilla planifolia</name>
    <name type="common">Vanilla</name>
    <dbReference type="NCBI Taxonomy" id="51239"/>
    <lineage>
        <taxon>Eukaryota</taxon>
        <taxon>Viridiplantae</taxon>
        <taxon>Streptophyta</taxon>
        <taxon>Embryophyta</taxon>
        <taxon>Tracheophyta</taxon>
        <taxon>Spermatophyta</taxon>
        <taxon>Magnoliopsida</taxon>
        <taxon>Liliopsida</taxon>
        <taxon>Asparagales</taxon>
        <taxon>Orchidaceae</taxon>
        <taxon>Vanilloideae</taxon>
        <taxon>Vanilleae</taxon>
        <taxon>Vanilla</taxon>
    </lineage>
</organism>
<gene>
    <name evidence="1" type="ORF">HPP92_007911</name>
</gene>
<evidence type="ECO:0000313" key="1">
    <source>
        <dbReference type="EMBL" id="KAG0489100.1"/>
    </source>
</evidence>
<dbReference type="OrthoDB" id="1435582at2759"/>
<evidence type="ECO:0000313" key="2">
    <source>
        <dbReference type="Proteomes" id="UP000636800"/>
    </source>
</evidence>
<sequence>MPQSTTYTVTLPSNSVDLDPLLLDTTTAGFFNQPIEPEQIHADRSEEERLGYGCIYSGPLKGLTGLKQ</sequence>
<protein>
    <submittedName>
        <fullName evidence="1">Uncharacterized protein</fullName>
    </submittedName>
</protein>
<dbReference type="AlphaFoldDB" id="A0A835V9V3"/>